<feature type="domain" description="Aminotransferase class V" evidence="9">
    <location>
        <begin position="25"/>
        <end position="393"/>
    </location>
</feature>
<dbReference type="InterPro" id="IPR000192">
    <property type="entry name" value="Aminotrans_V_dom"/>
</dbReference>
<dbReference type="NCBIfam" id="TIGR01979">
    <property type="entry name" value="sufS"/>
    <property type="match status" value="1"/>
</dbReference>
<dbReference type="PANTHER" id="PTHR43586:SF8">
    <property type="entry name" value="CYSTEINE DESULFURASE 1, CHLOROPLASTIC"/>
    <property type="match status" value="1"/>
</dbReference>
<dbReference type="PANTHER" id="PTHR43586">
    <property type="entry name" value="CYSTEINE DESULFURASE"/>
    <property type="match status" value="1"/>
</dbReference>
<reference evidence="10 11" key="1">
    <citation type="submission" date="2018-06" db="EMBL/GenBank/DDBJ databases">
        <title>The draft genome sequence of Crocinitomix sp. SM1701.</title>
        <authorList>
            <person name="Zhang X."/>
        </authorList>
    </citation>
    <scope>NUCLEOTIDE SEQUENCE [LARGE SCALE GENOMIC DNA]</scope>
    <source>
        <strain evidence="10 11">SM1701</strain>
    </source>
</reference>
<dbReference type="RefSeq" id="WP_111063165.1">
    <property type="nucleotide sequence ID" value="NZ_JBHUCU010000032.1"/>
</dbReference>
<dbReference type="AlphaFoldDB" id="A0A2W1N261"/>
<proteinExistence type="inferred from homology"/>
<evidence type="ECO:0000256" key="3">
    <source>
        <dbReference type="ARBA" id="ARBA00010447"/>
    </source>
</evidence>
<dbReference type="InterPro" id="IPR015421">
    <property type="entry name" value="PyrdxlP-dep_Trfase_major"/>
</dbReference>
<dbReference type="GO" id="GO:0006534">
    <property type="term" value="P:cysteine metabolic process"/>
    <property type="evidence" value="ECO:0007669"/>
    <property type="project" value="UniProtKB-UniRule"/>
</dbReference>
<sequence>MSFDVAAVRSEFPILKEKIGKYPLVYLDNGATTQKPQIVIDAICNYYTHQNANIHRGVHHLSQVSTEAYETARTTIQKAINATHNHECIFTKGTTDGINLIAHSFGKGLEKGDEIIISALEHHSNIVPWQFLVEEKGVLLKVIPMLQDGSLDFDAFLALLSAKTKLLSITHISNALGIINPIEKYIEAAHKVGAKVLIDAAQSLQHFAIDVQALDCDFMVFSGHKIFGPTGVGILYGKEVELNALPPYQGGGDMIKTVTFEKTTYNELPHKFEAGTPNIVGGIALGTAFEWRNKLDLKAVEAHENELLAITTEALLKIDGLKIYGDAPNKSSVISFLIDGLHPYDIGTLLNQQGVAVRTGHHCTQPIMDYYHIPGTIRVSFSLYNTKSDVESLITALKKAVKMLK</sequence>
<name>A0A2W1N261_9FLAO</name>
<dbReference type="Gene3D" id="3.90.1150.10">
    <property type="entry name" value="Aspartate Aminotransferase, domain 1"/>
    <property type="match status" value="1"/>
</dbReference>
<dbReference type="OrthoDB" id="9804366at2"/>
<dbReference type="PROSITE" id="PS00595">
    <property type="entry name" value="AA_TRANSFER_CLASS_5"/>
    <property type="match status" value="1"/>
</dbReference>
<comment type="similarity">
    <text evidence="3 8">Belongs to the class-V pyridoxal-phosphate-dependent aminotransferase family. Csd subfamily.</text>
</comment>
<gene>
    <name evidence="10" type="ORF">DNU06_09840</name>
</gene>
<evidence type="ECO:0000256" key="1">
    <source>
        <dbReference type="ARBA" id="ARBA00001933"/>
    </source>
</evidence>
<evidence type="ECO:0000259" key="9">
    <source>
        <dbReference type="Pfam" id="PF00266"/>
    </source>
</evidence>
<dbReference type="EMBL" id="QKSB01000005">
    <property type="protein sequence ID" value="PZE17041.1"/>
    <property type="molecule type" value="Genomic_DNA"/>
</dbReference>
<protein>
    <recommendedName>
        <fullName evidence="8">Cysteine desulfurase</fullName>
        <ecNumber evidence="8">2.8.1.7</ecNumber>
    </recommendedName>
</protein>
<organism evidence="10 11">
    <name type="scientific">Putridiphycobacter roseus</name>
    <dbReference type="NCBI Taxonomy" id="2219161"/>
    <lineage>
        <taxon>Bacteria</taxon>
        <taxon>Pseudomonadati</taxon>
        <taxon>Bacteroidota</taxon>
        <taxon>Flavobacteriia</taxon>
        <taxon>Flavobacteriales</taxon>
        <taxon>Crocinitomicaceae</taxon>
        <taxon>Putridiphycobacter</taxon>
    </lineage>
</organism>
<keyword evidence="4 8" id="KW-0808">Transferase</keyword>
<dbReference type="Pfam" id="PF00266">
    <property type="entry name" value="Aminotran_5"/>
    <property type="match status" value="1"/>
</dbReference>
<evidence type="ECO:0000313" key="10">
    <source>
        <dbReference type="EMBL" id="PZE17041.1"/>
    </source>
</evidence>
<evidence type="ECO:0000313" key="11">
    <source>
        <dbReference type="Proteomes" id="UP000249248"/>
    </source>
</evidence>
<dbReference type="Proteomes" id="UP000249248">
    <property type="component" value="Unassembled WGS sequence"/>
</dbReference>
<keyword evidence="5 8" id="KW-0663">Pyridoxal phosphate</keyword>
<dbReference type="Gene3D" id="3.40.640.10">
    <property type="entry name" value="Type I PLP-dependent aspartate aminotransferase-like (Major domain)"/>
    <property type="match status" value="1"/>
</dbReference>
<dbReference type="SUPFAM" id="SSF53383">
    <property type="entry name" value="PLP-dependent transferases"/>
    <property type="match status" value="1"/>
</dbReference>
<evidence type="ECO:0000256" key="7">
    <source>
        <dbReference type="RuleBase" id="RU004504"/>
    </source>
</evidence>
<evidence type="ECO:0000256" key="8">
    <source>
        <dbReference type="RuleBase" id="RU004506"/>
    </source>
</evidence>
<accession>A0A2W1N261</accession>
<evidence type="ECO:0000256" key="2">
    <source>
        <dbReference type="ARBA" id="ARBA00002824"/>
    </source>
</evidence>
<comment type="caution">
    <text evidence="10">The sequence shown here is derived from an EMBL/GenBank/DDBJ whole genome shotgun (WGS) entry which is preliminary data.</text>
</comment>
<dbReference type="EC" id="2.8.1.7" evidence="8"/>
<evidence type="ECO:0000256" key="4">
    <source>
        <dbReference type="ARBA" id="ARBA00022679"/>
    </source>
</evidence>
<dbReference type="CDD" id="cd06453">
    <property type="entry name" value="SufS_like"/>
    <property type="match status" value="1"/>
</dbReference>
<dbReference type="InterPro" id="IPR015422">
    <property type="entry name" value="PyrdxlP-dep_Trfase_small"/>
</dbReference>
<dbReference type="GO" id="GO:0031071">
    <property type="term" value="F:cysteine desulfurase activity"/>
    <property type="evidence" value="ECO:0007669"/>
    <property type="project" value="UniProtKB-UniRule"/>
</dbReference>
<dbReference type="PIRSF" id="PIRSF005572">
    <property type="entry name" value="NifS"/>
    <property type="match status" value="1"/>
</dbReference>
<comment type="cofactor">
    <cofactor evidence="1 7">
        <name>pyridoxal 5'-phosphate</name>
        <dbReference type="ChEBI" id="CHEBI:597326"/>
    </cofactor>
</comment>
<evidence type="ECO:0000256" key="6">
    <source>
        <dbReference type="ARBA" id="ARBA00050776"/>
    </source>
</evidence>
<comment type="function">
    <text evidence="2 8">Catalyzes the removal of elemental sulfur and selenium atoms from L-cysteine, L-cystine, L-selenocysteine, and L-selenocystine to produce L-alanine.</text>
</comment>
<dbReference type="InterPro" id="IPR015424">
    <property type="entry name" value="PyrdxlP-dep_Trfase"/>
</dbReference>
<dbReference type="InterPro" id="IPR016454">
    <property type="entry name" value="Cysteine_dSase"/>
</dbReference>
<dbReference type="GO" id="GO:0030170">
    <property type="term" value="F:pyridoxal phosphate binding"/>
    <property type="evidence" value="ECO:0007669"/>
    <property type="project" value="UniProtKB-UniRule"/>
</dbReference>
<dbReference type="InterPro" id="IPR020578">
    <property type="entry name" value="Aminotrans_V_PyrdxlP_BS"/>
</dbReference>
<keyword evidence="11" id="KW-1185">Reference proteome</keyword>
<dbReference type="InterPro" id="IPR010970">
    <property type="entry name" value="Cys_dSase_SufS"/>
</dbReference>
<comment type="catalytic activity">
    <reaction evidence="6 8">
        <text>(sulfur carrier)-H + L-cysteine = (sulfur carrier)-SH + L-alanine</text>
        <dbReference type="Rhea" id="RHEA:43892"/>
        <dbReference type="Rhea" id="RHEA-COMP:14737"/>
        <dbReference type="Rhea" id="RHEA-COMP:14739"/>
        <dbReference type="ChEBI" id="CHEBI:29917"/>
        <dbReference type="ChEBI" id="CHEBI:35235"/>
        <dbReference type="ChEBI" id="CHEBI:57972"/>
        <dbReference type="ChEBI" id="CHEBI:64428"/>
        <dbReference type="EC" id="2.8.1.7"/>
    </reaction>
</comment>
<evidence type="ECO:0000256" key="5">
    <source>
        <dbReference type="ARBA" id="ARBA00022898"/>
    </source>
</evidence>